<dbReference type="PROSITE" id="PS50041">
    <property type="entry name" value="C_TYPE_LECTIN_2"/>
    <property type="match status" value="1"/>
</dbReference>
<dbReference type="PANTHER" id="PTHR22803">
    <property type="entry name" value="MANNOSE, PHOSPHOLIPASE, LECTIN RECEPTOR RELATED"/>
    <property type="match status" value="1"/>
</dbReference>
<evidence type="ECO:0000313" key="2">
    <source>
        <dbReference type="EMBL" id="CAL1583509.1"/>
    </source>
</evidence>
<dbReference type="AlphaFoldDB" id="A0AAV2K7U6"/>
<protein>
    <recommendedName>
        <fullName evidence="1">C-type lectin domain-containing protein</fullName>
    </recommendedName>
</protein>
<dbReference type="InterPro" id="IPR050111">
    <property type="entry name" value="C-type_lectin/snaclec_domain"/>
</dbReference>
<keyword evidence="3" id="KW-1185">Reference proteome</keyword>
<evidence type="ECO:0000313" key="3">
    <source>
        <dbReference type="Proteomes" id="UP001497482"/>
    </source>
</evidence>
<dbReference type="Proteomes" id="UP001497482">
    <property type="component" value="Chromosome 16"/>
</dbReference>
<dbReference type="InterPro" id="IPR016187">
    <property type="entry name" value="CTDL_fold"/>
</dbReference>
<dbReference type="Pfam" id="PF00059">
    <property type="entry name" value="Lectin_C"/>
    <property type="match status" value="1"/>
</dbReference>
<dbReference type="InterPro" id="IPR016186">
    <property type="entry name" value="C-type_lectin-like/link_sf"/>
</dbReference>
<dbReference type="Gene3D" id="3.10.100.10">
    <property type="entry name" value="Mannose-Binding Protein A, subunit A"/>
    <property type="match status" value="1"/>
</dbReference>
<dbReference type="EMBL" id="OZ035838">
    <property type="protein sequence ID" value="CAL1583509.1"/>
    <property type="molecule type" value="Genomic_DNA"/>
</dbReference>
<name>A0AAV2K7U6_KNICA</name>
<dbReference type="SUPFAM" id="SSF56436">
    <property type="entry name" value="C-type lectin-like"/>
    <property type="match status" value="1"/>
</dbReference>
<sequence>MESKNSFTGTNVTLGTNPHCFHQHSLKLTWSESREKCQSNGGDLVQIKSRDEQDFLEGRVSSPSCCDKFWIGLTDSQTEGEWLWCDGSPLNQSLAFWTRDSHNTEPDNWKEEDEEGENCAAIWEHYPINNPLSWYDVSCKKRHRFICDKPADSTTTCG</sequence>
<organism evidence="2 3">
    <name type="scientific">Knipowitschia caucasica</name>
    <name type="common">Caucasian dwarf goby</name>
    <name type="synonym">Pomatoschistus caucasicus</name>
    <dbReference type="NCBI Taxonomy" id="637954"/>
    <lineage>
        <taxon>Eukaryota</taxon>
        <taxon>Metazoa</taxon>
        <taxon>Chordata</taxon>
        <taxon>Craniata</taxon>
        <taxon>Vertebrata</taxon>
        <taxon>Euteleostomi</taxon>
        <taxon>Actinopterygii</taxon>
        <taxon>Neopterygii</taxon>
        <taxon>Teleostei</taxon>
        <taxon>Neoteleostei</taxon>
        <taxon>Acanthomorphata</taxon>
        <taxon>Gobiaria</taxon>
        <taxon>Gobiiformes</taxon>
        <taxon>Gobioidei</taxon>
        <taxon>Gobiidae</taxon>
        <taxon>Gobiinae</taxon>
        <taxon>Knipowitschia</taxon>
    </lineage>
</organism>
<dbReference type="SMART" id="SM00034">
    <property type="entry name" value="CLECT"/>
    <property type="match status" value="1"/>
</dbReference>
<feature type="domain" description="C-type lectin" evidence="1">
    <location>
        <begin position="16"/>
        <end position="148"/>
    </location>
</feature>
<proteinExistence type="predicted"/>
<evidence type="ECO:0000259" key="1">
    <source>
        <dbReference type="PROSITE" id="PS50041"/>
    </source>
</evidence>
<dbReference type="InterPro" id="IPR001304">
    <property type="entry name" value="C-type_lectin-like"/>
</dbReference>
<reference evidence="2 3" key="1">
    <citation type="submission" date="2024-04" db="EMBL/GenBank/DDBJ databases">
        <authorList>
            <person name="Waldvogel A.-M."/>
            <person name="Schoenle A."/>
        </authorList>
    </citation>
    <scope>NUCLEOTIDE SEQUENCE [LARGE SCALE GENOMIC DNA]</scope>
</reference>
<gene>
    <name evidence="2" type="ORF">KC01_LOCUS13972</name>
</gene>
<accession>A0AAV2K7U6</accession>